<organism evidence="8 9">
    <name type="scientific">Ambrosiozyma monospora</name>
    <name type="common">Yeast</name>
    <name type="synonym">Endomycopsis monosporus</name>
    <dbReference type="NCBI Taxonomy" id="43982"/>
    <lineage>
        <taxon>Eukaryota</taxon>
        <taxon>Fungi</taxon>
        <taxon>Dikarya</taxon>
        <taxon>Ascomycota</taxon>
        <taxon>Saccharomycotina</taxon>
        <taxon>Pichiomycetes</taxon>
        <taxon>Pichiales</taxon>
        <taxon>Pichiaceae</taxon>
        <taxon>Ambrosiozyma</taxon>
    </lineage>
</organism>
<feature type="transmembrane region" description="Helical" evidence="7">
    <location>
        <begin position="409"/>
        <end position="431"/>
    </location>
</feature>
<accession>A0A9W6YTT0</accession>
<dbReference type="GO" id="GO:0042910">
    <property type="term" value="F:xenobiotic transmembrane transporter activity"/>
    <property type="evidence" value="ECO:0007669"/>
    <property type="project" value="InterPro"/>
</dbReference>
<name>A0A9W6YTT0_AMBMO</name>
<evidence type="ECO:0000256" key="7">
    <source>
        <dbReference type="SAM" id="Phobius"/>
    </source>
</evidence>
<comment type="subcellular location">
    <subcellularLocation>
        <location evidence="1">Membrane</location>
        <topology evidence="1">Multi-pass membrane protein</topology>
    </subcellularLocation>
</comment>
<feature type="transmembrane region" description="Helical" evidence="7">
    <location>
        <begin position="153"/>
        <end position="179"/>
    </location>
</feature>
<feature type="transmembrane region" description="Helical" evidence="7">
    <location>
        <begin position="291"/>
        <end position="310"/>
    </location>
</feature>
<dbReference type="GO" id="GO:0016020">
    <property type="term" value="C:membrane"/>
    <property type="evidence" value="ECO:0007669"/>
    <property type="project" value="UniProtKB-SubCell"/>
</dbReference>
<feature type="transmembrane region" description="Helical" evidence="7">
    <location>
        <begin position="76"/>
        <end position="96"/>
    </location>
</feature>
<feature type="transmembrane region" description="Helical" evidence="7">
    <location>
        <begin position="330"/>
        <end position="354"/>
    </location>
</feature>
<proteinExistence type="inferred from homology"/>
<evidence type="ECO:0000256" key="4">
    <source>
        <dbReference type="ARBA" id="ARBA00022989"/>
    </source>
</evidence>
<feature type="transmembrane region" description="Helical" evidence="7">
    <location>
        <begin position="443"/>
        <end position="463"/>
    </location>
</feature>
<dbReference type="Proteomes" id="UP001165063">
    <property type="component" value="Unassembled WGS sequence"/>
</dbReference>
<dbReference type="GO" id="GO:0015297">
    <property type="term" value="F:antiporter activity"/>
    <property type="evidence" value="ECO:0007669"/>
    <property type="project" value="InterPro"/>
</dbReference>
<dbReference type="OrthoDB" id="2126698at2759"/>
<reference evidence="8" key="1">
    <citation type="submission" date="2023-04" db="EMBL/GenBank/DDBJ databases">
        <title>Ambrosiozyma monospora NBRC 1965.</title>
        <authorList>
            <person name="Ichikawa N."/>
            <person name="Sato H."/>
            <person name="Tonouchi N."/>
        </authorList>
    </citation>
    <scope>NUCLEOTIDE SEQUENCE</scope>
    <source>
        <strain evidence="8">NBRC 1965</strain>
    </source>
</reference>
<gene>
    <name evidence="8" type="ORF">Amon01_000086800</name>
</gene>
<evidence type="ECO:0000313" key="8">
    <source>
        <dbReference type="EMBL" id="GMG19954.1"/>
    </source>
</evidence>
<dbReference type="PANTHER" id="PTHR11206">
    <property type="entry name" value="MULTIDRUG RESISTANCE PROTEIN"/>
    <property type="match status" value="1"/>
</dbReference>
<dbReference type="CDD" id="cd13132">
    <property type="entry name" value="MATE_eukaryotic"/>
    <property type="match status" value="1"/>
</dbReference>
<dbReference type="Pfam" id="PF01554">
    <property type="entry name" value="MatE"/>
    <property type="match status" value="2"/>
</dbReference>
<keyword evidence="3 7" id="KW-0812">Transmembrane</keyword>
<evidence type="ECO:0000256" key="5">
    <source>
        <dbReference type="ARBA" id="ARBA00023136"/>
    </source>
</evidence>
<sequence length="505" mass="56898">MDNSHNMNQTRKLSTVTEETSPLLNDNDEPLSQNYTPTVTEQRQPQIQDYIDGDDLFLGEKDTIESEIKYMIKNSIPVLVTFIMQYLIQMMIPIYFSSKLGPDYLSACNLSLSAFYISGPVIFNGFTTALDTLCSTAFGAGHYQKVGLFYQQCTIILVLLVIPLSILWLNCSHIISFLSDDPELVKLCSKYMQMMPFAAPAVAVFECSKRFLQSQNKFSVPTRITILAAPLSVVLNWQLGPIIGFYGPPVSFVFTVWFMAISVILYIFLIDGYQCWNNDWDIESLFSNWSIFFKLGIPGVLMVFSESFAFELLTFLSAKFGNKELAAQSVVQTFSSFAFNLPFAVSICSATRIGNIIGARSSNYHIAVKVMLCVACFFSVFNFAWMVLFRYPLARAFCEDETIVERTCLLFVVVGFNQFLDCINIMCAGILRGQGRQRIGSILSIISYYVIASPFELLFGFYFHLEVFGLWLGLAVGVGALSIFEFVLVLKSDWEKIMEANAKIV</sequence>
<dbReference type="InterPro" id="IPR002528">
    <property type="entry name" value="MATE_fam"/>
</dbReference>
<evidence type="ECO:0000256" key="3">
    <source>
        <dbReference type="ARBA" id="ARBA00022692"/>
    </source>
</evidence>
<feature type="region of interest" description="Disordered" evidence="6">
    <location>
        <begin position="1"/>
        <end position="33"/>
    </location>
</feature>
<evidence type="ECO:0000256" key="6">
    <source>
        <dbReference type="SAM" id="MobiDB-lite"/>
    </source>
</evidence>
<dbReference type="InterPro" id="IPR045069">
    <property type="entry name" value="MATE_euk"/>
</dbReference>
<dbReference type="EMBL" id="BSXU01000244">
    <property type="protein sequence ID" value="GMG19954.1"/>
    <property type="molecule type" value="Genomic_DNA"/>
</dbReference>
<comment type="caution">
    <text evidence="8">The sequence shown here is derived from an EMBL/GenBank/DDBJ whole genome shotgun (WGS) entry which is preliminary data.</text>
</comment>
<keyword evidence="9" id="KW-1185">Reference proteome</keyword>
<feature type="transmembrane region" description="Helical" evidence="7">
    <location>
        <begin position="252"/>
        <end position="270"/>
    </location>
</feature>
<dbReference type="AlphaFoldDB" id="A0A9W6YTT0"/>
<dbReference type="GO" id="GO:1990961">
    <property type="term" value="P:xenobiotic detoxification by transmembrane export across the plasma membrane"/>
    <property type="evidence" value="ECO:0007669"/>
    <property type="project" value="InterPro"/>
</dbReference>
<evidence type="ECO:0000256" key="2">
    <source>
        <dbReference type="ARBA" id="ARBA00010199"/>
    </source>
</evidence>
<feature type="transmembrane region" description="Helical" evidence="7">
    <location>
        <begin position="469"/>
        <end position="490"/>
    </location>
</feature>
<feature type="transmembrane region" description="Helical" evidence="7">
    <location>
        <begin position="366"/>
        <end position="389"/>
    </location>
</feature>
<dbReference type="NCBIfam" id="TIGR00797">
    <property type="entry name" value="matE"/>
    <property type="match status" value="1"/>
</dbReference>
<feature type="transmembrane region" description="Helical" evidence="7">
    <location>
        <begin position="116"/>
        <end position="141"/>
    </location>
</feature>
<comment type="similarity">
    <text evidence="2">Belongs to the multi antimicrobial extrusion (MATE) (TC 2.A.66.1) family.</text>
</comment>
<evidence type="ECO:0000313" key="9">
    <source>
        <dbReference type="Proteomes" id="UP001165063"/>
    </source>
</evidence>
<keyword evidence="5 7" id="KW-0472">Membrane</keyword>
<protein>
    <submittedName>
        <fullName evidence="8">Unnamed protein product</fullName>
    </submittedName>
</protein>
<evidence type="ECO:0000256" key="1">
    <source>
        <dbReference type="ARBA" id="ARBA00004141"/>
    </source>
</evidence>
<keyword evidence="4 7" id="KW-1133">Transmembrane helix</keyword>